<keyword evidence="1" id="KW-0548">Nucleotidyltransferase</keyword>
<dbReference type="SUPFAM" id="SSF53448">
    <property type="entry name" value="Nucleotide-diphospho-sugar transferases"/>
    <property type="match status" value="1"/>
</dbReference>
<dbReference type="Pfam" id="PF02348">
    <property type="entry name" value="CTP_transf_3"/>
    <property type="match status" value="1"/>
</dbReference>
<dbReference type="Gene3D" id="3.90.550.10">
    <property type="entry name" value="Spore Coat Polysaccharide Biosynthesis Protein SpsA, Chain A"/>
    <property type="match status" value="1"/>
</dbReference>
<dbReference type="InterPro" id="IPR003329">
    <property type="entry name" value="Cytidylyl_trans"/>
</dbReference>
<dbReference type="GO" id="GO:0008781">
    <property type="term" value="F:N-acylneuraminate cytidylyltransferase activity"/>
    <property type="evidence" value="ECO:0007669"/>
    <property type="project" value="TreeGrafter"/>
</dbReference>
<proteinExistence type="predicted"/>
<dbReference type="KEGG" id="mcau:MIT9_P1305"/>
<protein>
    <submittedName>
        <fullName evidence="1">CMP-N,N'-diacetyllegionaminic acid synthase</fullName>
        <ecNumber evidence="1">2.7.7.82</ecNumber>
    </submittedName>
</protein>
<name>A0AAU9CV02_9GAMM</name>
<keyword evidence="2" id="KW-1185">Reference proteome</keyword>
<dbReference type="CDD" id="cd02513">
    <property type="entry name" value="CMP-NeuAc_Synthase"/>
    <property type="match status" value="1"/>
</dbReference>
<sequence length="234" mass="26558">MWKGHSVLAVVPARGGSKGIPGKNLRKVGGRSLIGWAGWLIAQIPWIDQALLSTDDTALAEEGRRYGLAVPFLRPAEFATDTALGIDVWRHAWLAAEAHWRRRFDLAVYLQPTTPLRRLEHIEKTVEALAAGDFEAATTIAPVPGHFVPEKILRLDEEGRVRPYLDKSLSNRQQAPRYYYRTGACYAAWRDTIVEKRRIIEKRCAGVIIDEPCANIDDPVDLEFAEFLYQKYYR</sequence>
<dbReference type="EMBL" id="AP024714">
    <property type="protein sequence ID" value="BCX81727.1"/>
    <property type="molecule type" value="Genomic_DNA"/>
</dbReference>
<keyword evidence="1" id="KW-0808">Transferase</keyword>
<evidence type="ECO:0000313" key="2">
    <source>
        <dbReference type="Proteomes" id="UP001321825"/>
    </source>
</evidence>
<evidence type="ECO:0000313" key="1">
    <source>
        <dbReference type="EMBL" id="BCX81727.1"/>
    </source>
</evidence>
<gene>
    <name evidence="1" type="ORF">MIT9_P1305</name>
</gene>
<dbReference type="PANTHER" id="PTHR21485:SF6">
    <property type="entry name" value="N-ACYLNEURAMINATE CYTIDYLYLTRANSFERASE-RELATED"/>
    <property type="match status" value="1"/>
</dbReference>
<dbReference type="PANTHER" id="PTHR21485">
    <property type="entry name" value="HAD SUPERFAMILY MEMBERS CMAS AND KDSC"/>
    <property type="match status" value="1"/>
</dbReference>
<reference evidence="2" key="1">
    <citation type="journal article" date="2024" name="Int. J. Syst. Evol. Microbiol.">
        <title>Methylomarinovum tepidoasis sp. nov., a moderately thermophilic methanotroph of the family Methylothermaceae isolated from a deep-sea hydrothermal field.</title>
        <authorList>
            <person name="Hirayama H."/>
            <person name="Takaki Y."/>
            <person name="Abe M."/>
            <person name="Miyazaki M."/>
            <person name="Uematsu K."/>
            <person name="Matsui Y."/>
            <person name="Takai K."/>
        </authorList>
    </citation>
    <scope>NUCLEOTIDE SEQUENCE [LARGE SCALE GENOMIC DNA]</scope>
    <source>
        <strain evidence="2">IT-9</strain>
    </source>
</reference>
<dbReference type="RefSeq" id="WP_317706639.1">
    <property type="nucleotide sequence ID" value="NZ_AP024714.1"/>
</dbReference>
<dbReference type="EC" id="2.7.7.82" evidence="1"/>
<dbReference type="InterPro" id="IPR029044">
    <property type="entry name" value="Nucleotide-diphossugar_trans"/>
</dbReference>
<dbReference type="AlphaFoldDB" id="A0AAU9CV02"/>
<dbReference type="Proteomes" id="UP001321825">
    <property type="component" value="Chromosome"/>
</dbReference>
<accession>A0AAU9CV02</accession>
<organism evidence="1 2">
    <name type="scientific">Methylomarinovum caldicuralii</name>
    <dbReference type="NCBI Taxonomy" id="438856"/>
    <lineage>
        <taxon>Bacteria</taxon>
        <taxon>Pseudomonadati</taxon>
        <taxon>Pseudomonadota</taxon>
        <taxon>Gammaproteobacteria</taxon>
        <taxon>Methylococcales</taxon>
        <taxon>Methylothermaceae</taxon>
        <taxon>Methylomarinovum</taxon>
    </lineage>
</organism>
<dbReference type="InterPro" id="IPR050793">
    <property type="entry name" value="CMP-NeuNAc_synthase"/>
</dbReference>